<accession>A0A1B6M4Y6</accession>
<feature type="compositionally biased region" description="Basic and acidic residues" evidence="3">
    <location>
        <begin position="103"/>
        <end position="117"/>
    </location>
</feature>
<dbReference type="PANTHER" id="PTHR15683">
    <property type="entry name" value="SCAFFOLD ATTACHMENT FACTOR B-RELATED"/>
    <property type="match status" value="1"/>
</dbReference>
<organism evidence="4">
    <name type="scientific">Graphocephala atropunctata</name>
    <dbReference type="NCBI Taxonomy" id="36148"/>
    <lineage>
        <taxon>Eukaryota</taxon>
        <taxon>Metazoa</taxon>
        <taxon>Ecdysozoa</taxon>
        <taxon>Arthropoda</taxon>
        <taxon>Hexapoda</taxon>
        <taxon>Insecta</taxon>
        <taxon>Pterygota</taxon>
        <taxon>Neoptera</taxon>
        <taxon>Paraneoptera</taxon>
        <taxon>Hemiptera</taxon>
        <taxon>Auchenorrhyncha</taxon>
        <taxon>Membracoidea</taxon>
        <taxon>Cicadellidae</taxon>
        <taxon>Cicadellinae</taxon>
        <taxon>Cicadellini</taxon>
        <taxon>Graphocephala</taxon>
    </lineage>
</organism>
<dbReference type="GO" id="GO:0006357">
    <property type="term" value="P:regulation of transcription by RNA polymerase II"/>
    <property type="evidence" value="ECO:0007669"/>
    <property type="project" value="TreeGrafter"/>
</dbReference>
<protein>
    <recommendedName>
        <fullName evidence="5">SAP domain-containing protein</fullName>
    </recommendedName>
</protein>
<dbReference type="InterPro" id="IPR051738">
    <property type="entry name" value="SAF_Modulators"/>
</dbReference>
<feature type="non-terminal residue" evidence="4">
    <location>
        <position position="1"/>
    </location>
</feature>
<reference evidence="4" key="1">
    <citation type="submission" date="2015-11" db="EMBL/GenBank/DDBJ databases">
        <title>De novo transcriptome assembly of four potential Pierce s Disease insect vectors from Arizona vineyards.</title>
        <authorList>
            <person name="Tassone E.E."/>
        </authorList>
    </citation>
    <scope>NUCLEOTIDE SEQUENCE</scope>
</reference>
<dbReference type="AlphaFoldDB" id="A0A1B6M4Y6"/>
<feature type="compositionally biased region" description="Low complexity" evidence="3">
    <location>
        <begin position="202"/>
        <end position="212"/>
    </location>
</feature>
<feature type="compositionally biased region" description="Basic and acidic residues" evidence="3">
    <location>
        <begin position="270"/>
        <end position="286"/>
    </location>
</feature>
<feature type="region of interest" description="Disordered" evidence="3">
    <location>
        <begin position="36"/>
        <end position="331"/>
    </location>
</feature>
<feature type="non-terminal residue" evidence="4">
    <location>
        <position position="331"/>
    </location>
</feature>
<dbReference type="PANTHER" id="PTHR15683:SF8">
    <property type="entry name" value="SCAFFOLD ATTACHMENT FACTOR B, ISOFORM B"/>
    <property type="match status" value="1"/>
</dbReference>
<dbReference type="EMBL" id="GEBQ01008990">
    <property type="protein sequence ID" value="JAT30987.1"/>
    <property type="molecule type" value="Transcribed_RNA"/>
</dbReference>
<keyword evidence="2" id="KW-0539">Nucleus</keyword>
<dbReference type="GO" id="GO:0050684">
    <property type="term" value="P:regulation of mRNA processing"/>
    <property type="evidence" value="ECO:0007669"/>
    <property type="project" value="TreeGrafter"/>
</dbReference>
<feature type="compositionally biased region" description="Acidic residues" evidence="3">
    <location>
        <begin position="237"/>
        <end position="250"/>
    </location>
</feature>
<evidence type="ECO:0000256" key="3">
    <source>
        <dbReference type="SAM" id="MobiDB-lite"/>
    </source>
</evidence>
<evidence type="ECO:0000256" key="2">
    <source>
        <dbReference type="ARBA" id="ARBA00023242"/>
    </source>
</evidence>
<feature type="compositionally biased region" description="Basic and acidic residues" evidence="3">
    <location>
        <begin position="37"/>
        <end position="51"/>
    </location>
</feature>
<evidence type="ECO:0008006" key="5">
    <source>
        <dbReference type="Google" id="ProtNLM"/>
    </source>
</evidence>
<gene>
    <name evidence="4" type="ORF">g.33050</name>
</gene>
<feature type="compositionally biased region" description="Acidic residues" evidence="3">
    <location>
        <begin position="52"/>
        <end position="66"/>
    </location>
</feature>
<feature type="compositionally biased region" description="Polar residues" evidence="3">
    <location>
        <begin position="181"/>
        <end position="198"/>
    </location>
</feature>
<feature type="compositionally biased region" description="Basic and acidic residues" evidence="3">
    <location>
        <begin position="251"/>
        <end position="261"/>
    </location>
</feature>
<comment type="subcellular location">
    <subcellularLocation>
        <location evidence="1">Nucleus</location>
    </subcellularLocation>
</comment>
<dbReference type="GO" id="GO:0043565">
    <property type="term" value="F:sequence-specific DNA binding"/>
    <property type="evidence" value="ECO:0007669"/>
    <property type="project" value="TreeGrafter"/>
</dbReference>
<feature type="compositionally biased region" description="Basic and acidic residues" evidence="3">
    <location>
        <begin position="74"/>
        <end position="87"/>
    </location>
</feature>
<proteinExistence type="predicted"/>
<evidence type="ECO:0000313" key="4">
    <source>
        <dbReference type="EMBL" id="JAT30987.1"/>
    </source>
</evidence>
<feature type="compositionally biased region" description="Basic and acidic residues" evidence="3">
    <location>
        <begin position="151"/>
        <end position="166"/>
    </location>
</feature>
<name>A0A1B6M4Y6_9HEMI</name>
<evidence type="ECO:0000256" key="1">
    <source>
        <dbReference type="ARBA" id="ARBA00004123"/>
    </source>
</evidence>
<dbReference type="GO" id="GO:0005634">
    <property type="term" value="C:nucleus"/>
    <property type="evidence" value="ECO:0007669"/>
    <property type="project" value="UniProtKB-SubCell"/>
</dbReference>
<feature type="compositionally biased region" description="Polar residues" evidence="3">
    <location>
        <begin position="118"/>
        <end position="136"/>
    </location>
</feature>
<sequence>KRDLDKTGVKAVLLERLQKALKDEGHDAETYVFELAADVKKTPTRGKKSDNEEVSEDDKLEEEDEGQPPVTVDGECKNTKDLQKPDVNETVAGTETKTAQVEVDNKGTKEPSKEEHSSNATQDKMNSKENSLSTANGDKENQDNLNSEICNDEKKIKPVDKGEKPQSKAQSVKGLEAESGSKATTTTKNVNSESPSVKRTSEASTPKSTSATSKEEKATTEANGIIDNEDSINLTIGEDEEKLLADEEESSQEKDHKDEGHGSTSHKKTTTGEKTQDKTNQEKTDGKSTAVVDKAVKEEKNKKISAGGGNGSSSSRNLWVSGLATSTRATD</sequence>